<dbReference type="OMA" id="QHSKIME"/>
<sequence>MDEVPYEVSGTEKVRNLEEDLTREINELRNEVEENELVHGITRPVCTVQLPKDPLHFRRERQLVINRALEVCEAKPIISQGELMKEEVDICLRSDYTPQSIPLLLHQYFVDRIQQLVHLKHLHLLRWSRFHEHSSTIESLYDEFQDRLGYAV</sequence>
<feature type="coiled-coil region" evidence="1">
    <location>
        <begin position="11"/>
        <end position="38"/>
    </location>
</feature>
<dbReference type="EnsemblMetazoa" id="CapteT48024">
    <property type="protein sequence ID" value="CapteP48024"/>
    <property type="gene ID" value="CapteG48024"/>
</dbReference>
<dbReference type="HOGENOM" id="CLU_137693_0_0_1"/>
<evidence type="ECO:0000256" key="1">
    <source>
        <dbReference type="SAM" id="Coils"/>
    </source>
</evidence>
<gene>
    <name evidence="3" type="ORF">CAPTEDRAFT_48024</name>
</gene>
<feature type="non-terminal residue" evidence="3">
    <location>
        <position position="152"/>
    </location>
</feature>
<evidence type="ECO:0000313" key="5">
    <source>
        <dbReference type="Proteomes" id="UP000014760"/>
    </source>
</evidence>
<dbReference type="EMBL" id="KB312171">
    <property type="protein sequence ID" value="ELT87773.1"/>
    <property type="molecule type" value="Genomic_DNA"/>
</dbReference>
<evidence type="ECO:0000313" key="4">
    <source>
        <dbReference type="EnsemblMetazoa" id="CapteP48024"/>
    </source>
</evidence>
<dbReference type="OrthoDB" id="76966at2759"/>
<dbReference type="Pfam" id="PF15082">
    <property type="entry name" value="DUF4549"/>
    <property type="match status" value="1"/>
</dbReference>
<dbReference type="PANTHER" id="PTHR33331:SF13">
    <property type="entry name" value="COILED-COIL DOMAIN CONTAINING 162"/>
    <property type="match status" value="1"/>
</dbReference>
<dbReference type="InterPro" id="IPR029376">
    <property type="entry name" value="DUF4549"/>
</dbReference>
<evidence type="ECO:0000259" key="2">
    <source>
        <dbReference type="Pfam" id="PF15082"/>
    </source>
</evidence>
<accession>R7T4E7</accession>
<organism evidence="3">
    <name type="scientific">Capitella teleta</name>
    <name type="common">Polychaete worm</name>
    <dbReference type="NCBI Taxonomy" id="283909"/>
    <lineage>
        <taxon>Eukaryota</taxon>
        <taxon>Metazoa</taxon>
        <taxon>Spiralia</taxon>
        <taxon>Lophotrochozoa</taxon>
        <taxon>Annelida</taxon>
        <taxon>Polychaeta</taxon>
        <taxon>Sedentaria</taxon>
        <taxon>Scolecida</taxon>
        <taxon>Capitellidae</taxon>
        <taxon>Capitella</taxon>
    </lineage>
</organism>
<protein>
    <recommendedName>
        <fullName evidence="2">DUF4549 domain-containing protein</fullName>
    </recommendedName>
</protein>
<evidence type="ECO:0000313" key="3">
    <source>
        <dbReference type="EMBL" id="ELT87773.1"/>
    </source>
</evidence>
<keyword evidence="5" id="KW-1185">Reference proteome</keyword>
<dbReference type="Proteomes" id="UP000014760">
    <property type="component" value="Unassembled WGS sequence"/>
</dbReference>
<dbReference type="InterPro" id="IPR040401">
    <property type="entry name" value="CCDC162"/>
</dbReference>
<feature type="domain" description="DUF4549" evidence="2">
    <location>
        <begin position="6"/>
        <end position="145"/>
    </location>
</feature>
<name>R7T4E7_CAPTE</name>
<reference evidence="3 5" key="2">
    <citation type="journal article" date="2013" name="Nature">
        <title>Insights into bilaterian evolution from three spiralian genomes.</title>
        <authorList>
            <person name="Simakov O."/>
            <person name="Marletaz F."/>
            <person name="Cho S.J."/>
            <person name="Edsinger-Gonzales E."/>
            <person name="Havlak P."/>
            <person name="Hellsten U."/>
            <person name="Kuo D.H."/>
            <person name="Larsson T."/>
            <person name="Lv J."/>
            <person name="Arendt D."/>
            <person name="Savage R."/>
            <person name="Osoegawa K."/>
            <person name="de Jong P."/>
            <person name="Grimwood J."/>
            <person name="Chapman J.A."/>
            <person name="Shapiro H."/>
            <person name="Aerts A."/>
            <person name="Otillar R.P."/>
            <person name="Terry A.Y."/>
            <person name="Boore J.L."/>
            <person name="Grigoriev I.V."/>
            <person name="Lindberg D.R."/>
            <person name="Seaver E.C."/>
            <person name="Weisblat D.A."/>
            <person name="Putnam N.H."/>
            <person name="Rokhsar D.S."/>
        </authorList>
    </citation>
    <scope>NUCLEOTIDE SEQUENCE</scope>
    <source>
        <strain evidence="3 5">I ESC-2004</strain>
    </source>
</reference>
<dbReference type="AlphaFoldDB" id="R7T4E7"/>
<keyword evidence="1" id="KW-0175">Coiled coil</keyword>
<dbReference type="PANTHER" id="PTHR33331">
    <property type="entry name" value="COILED-COIL DOMAIN-CONTAINING PROTEIN 162"/>
    <property type="match status" value="1"/>
</dbReference>
<reference evidence="5" key="1">
    <citation type="submission" date="2012-12" db="EMBL/GenBank/DDBJ databases">
        <authorList>
            <person name="Hellsten U."/>
            <person name="Grimwood J."/>
            <person name="Chapman J.A."/>
            <person name="Shapiro H."/>
            <person name="Aerts A."/>
            <person name="Otillar R.P."/>
            <person name="Terry A.Y."/>
            <person name="Boore J.L."/>
            <person name="Simakov O."/>
            <person name="Marletaz F."/>
            <person name="Cho S.-J."/>
            <person name="Edsinger-Gonzales E."/>
            <person name="Havlak P."/>
            <person name="Kuo D.-H."/>
            <person name="Larsson T."/>
            <person name="Lv J."/>
            <person name="Arendt D."/>
            <person name="Savage R."/>
            <person name="Osoegawa K."/>
            <person name="de Jong P."/>
            <person name="Lindberg D.R."/>
            <person name="Seaver E.C."/>
            <person name="Weisblat D.A."/>
            <person name="Putnam N.H."/>
            <person name="Grigoriev I.V."/>
            <person name="Rokhsar D.S."/>
        </authorList>
    </citation>
    <scope>NUCLEOTIDE SEQUENCE</scope>
    <source>
        <strain evidence="5">I ESC-2004</strain>
    </source>
</reference>
<proteinExistence type="predicted"/>
<dbReference type="EMBL" id="AMQN01003590">
    <property type="status" value="NOT_ANNOTATED_CDS"/>
    <property type="molecule type" value="Genomic_DNA"/>
</dbReference>
<reference evidence="4" key="3">
    <citation type="submission" date="2015-06" db="UniProtKB">
        <authorList>
            <consortium name="EnsemblMetazoa"/>
        </authorList>
    </citation>
    <scope>IDENTIFICATION</scope>
</reference>